<dbReference type="InterPro" id="IPR055471">
    <property type="entry name" value="DUF7043"/>
</dbReference>
<feature type="chain" id="PRO_5032955979" description="ShKT domain-containing protein" evidence="2">
    <location>
        <begin position="30"/>
        <end position="690"/>
    </location>
</feature>
<dbReference type="AlphaFoldDB" id="A0A8B6H2M3"/>
<keyword evidence="2" id="KW-0732">Signal</keyword>
<feature type="signal peptide" evidence="2">
    <location>
        <begin position="1"/>
        <end position="29"/>
    </location>
</feature>
<evidence type="ECO:0000259" key="3">
    <source>
        <dbReference type="Pfam" id="PF23069"/>
    </source>
</evidence>
<evidence type="ECO:0000256" key="1">
    <source>
        <dbReference type="SAM" id="MobiDB-lite"/>
    </source>
</evidence>
<evidence type="ECO:0000313" key="5">
    <source>
        <dbReference type="EMBL" id="VDI73497.1"/>
    </source>
</evidence>
<evidence type="ECO:0000259" key="4">
    <source>
        <dbReference type="Pfam" id="PF23070"/>
    </source>
</evidence>
<proteinExistence type="predicted"/>
<dbReference type="InterPro" id="IPR055470">
    <property type="entry name" value="DUF7042"/>
</dbReference>
<protein>
    <recommendedName>
        <fullName evidence="7">ShKT domain-containing protein</fullName>
    </recommendedName>
</protein>
<evidence type="ECO:0000313" key="6">
    <source>
        <dbReference type="Proteomes" id="UP000596742"/>
    </source>
</evidence>
<dbReference type="Pfam" id="PF23070">
    <property type="entry name" value="DUF7043"/>
    <property type="match status" value="1"/>
</dbReference>
<keyword evidence="6" id="KW-1185">Reference proteome</keyword>
<reference evidence="5" key="1">
    <citation type="submission" date="2018-11" db="EMBL/GenBank/DDBJ databases">
        <authorList>
            <person name="Alioto T."/>
            <person name="Alioto T."/>
        </authorList>
    </citation>
    <scope>NUCLEOTIDE SEQUENCE</scope>
</reference>
<sequence length="690" mass="79351">MAIRMQTNSFAAIAIQLMMNVWLISSVLSNCQFPDFINHQDVWTRKNGEGATLTAYIKPHMITAKYCPYVGSACQHYVQHCVEKRDDNQYIVKHEIRSTGFSPPRYLCIQFIFRSPTVLQMKESEKFDKPSAELCNNIVLNNWPLFSTSIGTAQAIACPFSGGYNMRISSNGHELCSNKMLSPRIESECEAGDGISVDFKHKECIHENLKSMRMSLRQHIDCMATWTDRNYQFVILRPDSDHALCLRIKKPLDNIRHAYLFMDLVCDPGNSVGQPEDSQNFLSIEFERKYIHSVCENEFEGCSDERFCDTDMRAHCKLTCGPCRSDDICAFPEYLRRVWSIYDRKYAQTNKMRYVNITNYEIDFPDVGKFQCLFNNVTAKHRSILLHTFDNGCYPKFTCMETYYSSDTVRQFRLGRRINWPVYDLSRVKSQACKSIMFKKDYQIGDSSEKFKIPKITVIDASYTKSQNCKLDYEFRNHLNGLYFREGDKCDGCLYYDSIINPDYFEVRTINCPSSLNYLEYICMASFKFDNETTAVVTGTRIRRQNTYRQFLCWVFTGTGEKRKVVVFDAADCNEVQLQLSLAGDVVPKSMFEVMEKPPKLCPRPIDDEPQPDIPIIPLDTSSVTATPVKKKPLNGYKLTTDVRKGPLAPNKPVKTDRQNADSSASLSLPQSLLHTIFCLCVLLRTLCTT</sequence>
<evidence type="ECO:0000256" key="2">
    <source>
        <dbReference type="SAM" id="SignalP"/>
    </source>
</evidence>
<gene>
    <name evidence="5" type="ORF">MGAL_10B079412</name>
</gene>
<organism evidence="5 6">
    <name type="scientific">Mytilus galloprovincialis</name>
    <name type="common">Mediterranean mussel</name>
    <dbReference type="NCBI Taxonomy" id="29158"/>
    <lineage>
        <taxon>Eukaryota</taxon>
        <taxon>Metazoa</taxon>
        <taxon>Spiralia</taxon>
        <taxon>Lophotrochozoa</taxon>
        <taxon>Mollusca</taxon>
        <taxon>Bivalvia</taxon>
        <taxon>Autobranchia</taxon>
        <taxon>Pteriomorphia</taxon>
        <taxon>Mytilida</taxon>
        <taxon>Mytiloidea</taxon>
        <taxon>Mytilidae</taxon>
        <taxon>Mytilinae</taxon>
        <taxon>Mytilus</taxon>
    </lineage>
</organism>
<feature type="region of interest" description="Disordered" evidence="1">
    <location>
        <begin position="640"/>
        <end position="665"/>
    </location>
</feature>
<dbReference type="Proteomes" id="UP000596742">
    <property type="component" value="Unassembled WGS sequence"/>
</dbReference>
<comment type="caution">
    <text evidence="5">The sequence shown here is derived from an EMBL/GenBank/DDBJ whole genome shotgun (WGS) entry which is preliminary data.</text>
</comment>
<dbReference type="Pfam" id="PF23069">
    <property type="entry name" value="DUF7042"/>
    <property type="match status" value="1"/>
</dbReference>
<name>A0A8B6H2M3_MYTGA</name>
<dbReference type="OrthoDB" id="6047467at2759"/>
<evidence type="ECO:0008006" key="7">
    <source>
        <dbReference type="Google" id="ProtNLM"/>
    </source>
</evidence>
<feature type="domain" description="DUF7043" evidence="4">
    <location>
        <begin position="29"/>
        <end position="142"/>
    </location>
</feature>
<accession>A0A8B6H2M3</accession>
<feature type="domain" description="DUF7042" evidence="3">
    <location>
        <begin position="155"/>
        <end position="241"/>
    </location>
</feature>
<dbReference type="EMBL" id="UYJE01009440">
    <property type="protein sequence ID" value="VDI73497.1"/>
    <property type="molecule type" value="Genomic_DNA"/>
</dbReference>